<organism evidence="1 2">
    <name type="scientific">Clohesyomyces aquaticus</name>
    <dbReference type="NCBI Taxonomy" id="1231657"/>
    <lineage>
        <taxon>Eukaryota</taxon>
        <taxon>Fungi</taxon>
        <taxon>Dikarya</taxon>
        <taxon>Ascomycota</taxon>
        <taxon>Pezizomycotina</taxon>
        <taxon>Dothideomycetes</taxon>
        <taxon>Pleosporomycetidae</taxon>
        <taxon>Pleosporales</taxon>
        <taxon>Lindgomycetaceae</taxon>
        <taxon>Clohesyomyces</taxon>
    </lineage>
</organism>
<gene>
    <name evidence="1" type="ORF">BCR34DRAFT_241588</name>
</gene>
<proteinExistence type="predicted"/>
<sequence>MMSDVHLLHTSVAPKGVQSDSYVTQAASGPKQWSDKDIKMETLTCEDAARTRVGWRFGAAGVLDRTANPTLRAHRTGSDGRRQAWISLLGCGCAVTWKGATSQGLCTTPTVPTRAAISPGLIRNILFLCSVPQHHPCSSSVLALPCLVCTDFARVSGLSILPHPCC</sequence>
<name>A0A1Y1ZV81_9PLEO</name>
<accession>A0A1Y1ZV81</accession>
<evidence type="ECO:0000313" key="2">
    <source>
        <dbReference type="Proteomes" id="UP000193144"/>
    </source>
</evidence>
<comment type="caution">
    <text evidence="1">The sequence shown here is derived from an EMBL/GenBank/DDBJ whole genome shotgun (WGS) entry which is preliminary data.</text>
</comment>
<keyword evidence="2" id="KW-1185">Reference proteome</keyword>
<dbReference type="EMBL" id="MCFA01000035">
    <property type="protein sequence ID" value="ORY14166.1"/>
    <property type="molecule type" value="Genomic_DNA"/>
</dbReference>
<protein>
    <submittedName>
        <fullName evidence="1">Uncharacterized protein</fullName>
    </submittedName>
</protein>
<dbReference type="AlphaFoldDB" id="A0A1Y1ZV81"/>
<evidence type="ECO:0000313" key="1">
    <source>
        <dbReference type="EMBL" id="ORY14166.1"/>
    </source>
</evidence>
<reference evidence="1 2" key="1">
    <citation type="submission" date="2016-07" db="EMBL/GenBank/DDBJ databases">
        <title>Pervasive Adenine N6-methylation of Active Genes in Fungi.</title>
        <authorList>
            <consortium name="DOE Joint Genome Institute"/>
            <person name="Mondo S.J."/>
            <person name="Dannebaum R.O."/>
            <person name="Kuo R.C."/>
            <person name="Labutti K."/>
            <person name="Haridas S."/>
            <person name="Kuo A."/>
            <person name="Salamov A."/>
            <person name="Ahrendt S.R."/>
            <person name="Lipzen A."/>
            <person name="Sullivan W."/>
            <person name="Andreopoulos W.B."/>
            <person name="Clum A."/>
            <person name="Lindquist E."/>
            <person name="Daum C."/>
            <person name="Ramamoorthy G.K."/>
            <person name="Gryganskyi A."/>
            <person name="Culley D."/>
            <person name="Magnuson J.K."/>
            <person name="James T.Y."/>
            <person name="O'Malley M.A."/>
            <person name="Stajich J.E."/>
            <person name="Spatafora J.W."/>
            <person name="Visel A."/>
            <person name="Grigoriev I.V."/>
        </authorList>
    </citation>
    <scope>NUCLEOTIDE SEQUENCE [LARGE SCALE GENOMIC DNA]</scope>
    <source>
        <strain evidence="1 2">CBS 115471</strain>
    </source>
</reference>
<dbReference type="Proteomes" id="UP000193144">
    <property type="component" value="Unassembled WGS sequence"/>
</dbReference>